<dbReference type="EMBL" id="ML993606">
    <property type="protein sequence ID" value="KAF2164045.1"/>
    <property type="molecule type" value="Genomic_DNA"/>
</dbReference>
<dbReference type="Proteomes" id="UP000799537">
    <property type="component" value="Unassembled WGS sequence"/>
</dbReference>
<protein>
    <submittedName>
        <fullName evidence="2">Uncharacterized protein</fullName>
    </submittedName>
</protein>
<evidence type="ECO:0000313" key="2">
    <source>
        <dbReference type="EMBL" id="KAF2164045.1"/>
    </source>
</evidence>
<proteinExistence type="predicted"/>
<organism evidence="2 3">
    <name type="scientific">Zasmidium cellare ATCC 36951</name>
    <dbReference type="NCBI Taxonomy" id="1080233"/>
    <lineage>
        <taxon>Eukaryota</taxon>
        <taxon>Fungi</taxon>
        <taxon>Dikarya</taxon>
        <taxon>Ascomycota</taxon>
        <taxon>Pezizomycotina</taxon>
        <taxon>Dothideomycetes</taxon>
        <taxon>Dothideomycetidae</taxon>
        <taxon>Mycosphaerellales</taxon>
        <taxon>Mycosphaerellaceae</taxon>
        <taxon>Zasmidium</taxon>
    </lineage>
</organism>
<evidence type="ECO:0000313" key="3">
    <source>
        <dbReference type="Proteomes" id="UP000799537"/>
    </source>
</evidence>
<sequence>MVPQGVSGIYGSGRMFDSCNSEPAAAAQGGRKAGKMFGSQSARAVSAGRRIFAEPWFQLQGWRIGAVCTSSQGFRSVAMAAEGGVTDSGHGREHNAMVWMKEREMAGEVRREESVPASAHARQGQMEVLIAGRGEALEKLYRSLQSRGRYRRCGVRDGDSRRGSDKADRHVEFSRHGGGRRWW</sequence>
<reference evidence="2" key="1">
    <citation type="journal article" date="2020" name="Stud. Mycol.">
        <title>101 Dothideomycetes genomes: a test case for predicting lifestyles and emergence of pathogens.</title>
        <authorList>
            <person name="Haridas S."/>
            <person name="Albert R."/>
            <person name="Binder M."/>
            <person name="Bloem J."/>
            <person name="Labutti K."/>
            <person name="Salamov A."/>
            <person name="Andreopoulos B."/>
            <person name="Baker S."/>
            <person name="Barry K."/>
            <person name="Bills G."/>
            <person name="Bluhm B."/>
            <person name="Cannon C."/>
            <person name="Castanera R."/>
            <person name="Culley D."/>
            <person name="Daum C."/>
            <person name="Ezra D."/>
            <person name="Gonzalez J."/>
            <person name="Henrissat B."/>
            <person name="Kuo A."/>
            <person name="Liang C."/>
            <person name="Lipzen A."/>
            <person name="Lutzoni F."/>
            <person name="Magnuson J."/>
            <person name="Mondo S."/>
            <person name="Nolan M."/>
            <person name="Ohm R."/>
            <person name="Pangilinan J."/>
            <person name="Park H.-J."/>
            <person name="Ramirez L."/>
            <person name="Alfaro M."/>
            <person name="Sun H."/>
            <person name="Tritt A."/>
            <person name="Yoshinaga Y."/>
            <person name="Zwiers L.-H."/>
            <person name="Turgeon B."/>
            <person name="Goodwin S."/>
            <person name="Spatafora J."/>
            <person name="Crous P."/>
            <person name="Grigoriev I."/>
        </authorList>
    </citation>
    <scope>NUCLEOTIDE SEQUENCE</scope>
    <source>
        <strain evidence="2">ATCC 36951</strain>
    </source>
</reference>
<name>A0A6A6CAK3_ZASCE</name>
<feature type="region of interest" description="Disordered" evidence="1">
    <location>
        <begin position="153"/>
        <end position="183"/>
    </location>
</feature>
<gene>
    <name evidence="2" type="ORF">M409DRAFT_57137</name>
</gene>
<keyword evidence="3" id="KW-1185">Reference proteome</keyword>
<dbReference type="GeneID" id="54566804"/>
<dbReference type="RefSeq" id="XP_033664934.1">
    <property type="nucleotide sequence ID" value="XM_033813532.1"/>
</dbReference>
<dbReference type="AlphaFoldDB" id="A0A6A6CAK3"/>
<evidence type="ECO:0000256" key="1">
    <source>
        <dbReference type="SAM" id="MobiDB-lite"/>
    </source>
</evidence>
<feature type="compositionally biased region" description="Basic and acidic residues" evidence="1">
    <location>
        <begin position="154"/>
        <end position="175"/>
    </location>
</feature>
<accession>A0A6A6CAK3</accession>